<gene>
    <name evidence="1" type="ORF">VQ02_07945</name>
</gene>
<dbReference type="AlphaFoldDB" id="A0A0J6SYV1"/>
<reference evidence="1 2" key="1">
    <citation type="submission" date="2015-03" db="EMBL/GenBank/DDBJ databases">
        <title>Genome sequencing of Methylobacterium variabile DSM 16961.</title>
        <authorList>
            <person name="Chaudhry V."/>
            <person name="Patil P.B."/>
        </authorList>
    </citation>
    <scope>NUCLEOTIDE SEQUENCE [LARGE SCALE GENOMIC DNA]</scope>
    <source>
        <strain evidence="1 2">DSM 16961</strain>
    </source>
</reference>
<dbReference type="RefSeq" id="WP_048443636.1">
    <property type="nucleotide sequence ID" value="NZ_LABY01000047.1"/>
</dbReference>
<accession>A0A0J6SYV1</accession>
<dbReference type="OrthoDB" id="9797664at2"/>
<evidence type="ECO:0000313" key="1">
    <source>
        <dbReference type="EMBL" id="KMO40390.1"/>
    </source>
</evidence>
<dbReference type="EMBL" id="LABY01000047">
    <property type="protein sequence ID" value="KMO40390.1"/>
    <property type="molecule type" value="Genomic_DNA"/>
</dbReference>
<dbReference type="Proteomes" id="UP000035955">
    <property type="component" value="Unassembled WGS sequence"/>
</dbReference>
<dbReference type="PATRIC" id="fig|298794.3.peg.5958"/>
<comment type="caution">
    <text evidence="1">The sequence shown here is derived from an EMBL/GenBank/DDBJ whole genome shotgun (WGS) entry which is preliminary data.</text>
</comment>
<protein>
    <submittedName>
        <fullName evidence="1">Uncharacterized protein</fullName>
    </submittedName>
</protein>
<proteinExistence type="predicted"/>
<dbReference type="Gene3D" id="2.120.10.30">
    <property type="entry name" value="TolB, C-terminal domain"/>
    <property type="match status" value="1"/>
</dbReference>
<dbReference type="InterPro" id="IPR011042">
    <property type="entry name" value="6-blade_b-propeller_TolB-like"/>
</dbReference>
<sequence>MDSDPLWRVPTRLLDDPGTALTTLAASVAIIADTPPTGGTAIAADGTVFVSDTAAQRARRQATDRSLIPAELG</sequence>
<evidence type="ECO:0000313" key="2">
    <source>
        <dbReference type="Proteomes" id="UP000035955"/>
    </source>
</evidence>
<organism evidence="1 2">
    <name type="scientific">Methylobacterium variabile</name>
    <dbReference type="NCBI Taxonomy" id="298794"/>
    <lineage>
        <taxon>Bacteria</taxon>
        <taxon>Pseudomonadati</taxon>
        <taxon>Pseudomonadota</taxon>
        <taxon>Alphaproteobacteria</taxon>
        <taxon>Hyphomicrobiales</taxon>
        <taxon>Methylobacteriaceae</taxon>
        <taxon>Methylobacterium</taxon>
    </lineage>
</organism>
<keyword evidence="2" id="KW-1185">Reference proteome</keyword>
<name>A0A0J6SYV1_9HYPH</name>